<sequence length="114" mass="13888">MTKFYCKYCKKSLENVELIYADHSEYLFCSKKCLMEFNIFATYINPKHEDTFYCCIQCGEQIKDDHEIFIDDNNLSYCSEKCLAKTSIYTRHYKWYETVDDYHMDSDKCREVYF</sequence>
<evidence type="ECO:0000313" key="2">
    <source>
        <dbReference type="Proteomes" id="UP001385848"/>
    </source>
</evidence>
<protein>
    <recommendedName>
        <fullName evidence="3">TRASH domain-containing protein</fullName>
    </recommendedName>
</protein>
<dbReference type="Proteomes" id="UP001385848">
    <property type="component" value="Unassembled WGS sequence"/>
</dbReference>
<gene>
    <name evidence="1" type="ORF">AAC431_03375</name>
</gene>
<accession>A0ABU9FHA2</accession>
<evidence type="ECO:0008006" key="3">
    <source>
        <dbReference type="Google" id="ProtNLM"/>
    </source>
</evidence>
<name>A0ABU9FHA2_LACJE</name>
<dbReference type="EMBL" id="JBBVUL010000005">
    <property type="protein sequence ID" value="MEL0564965.1"/>
    <property type="molecule type" value="Genomic_DNA"/>
</dbReference>
<comment type="caution">
    <text evidence="1">The sequence shown here is derived from an EMBL/GenBank/DDBJ whole genome shotgun (WGS) entry which is preliminary data.</text>
</comment>
<organism evidence="1 2">
    <name type="scientific">Lactobacillus jensenii</name>
    <dbReference type="NCBI Taxonomy" id="109790"/>
    <lineage>
        <taxon>Bacteria</taxon>
        <taxon>Bacillati</taxon>
        <taxon>Bacillota</taxon>
        <taxon>Bacilli</taxon>
        <taxon>Lactobacillales</taxon>
        <taxon>Lactobacillaceae</taxon>
        <taxon>Lactobacillus</taxon>
    </lineage>
</organism>
<evidence type="ECO:0000313" key="1">
    <source>
        <dbReference type="EMBL" id="MEL0564965.1"/>
    </source>
</evidence>
<keyword evidence="2" id="KW-1185">Reference proteome</keyword>
<proteinExistence type="predicted"/>
<dbReference type="RefSeq" id="WP_101850305.1">
    <property type="nucleotide sequence ID" value="NZ_CATOVC010000001.1"/>
</dbReference>
<reference evidence="1 2" key="1">
    <citation type="submission" date="2024-04" db="EMBL/GenBank/DDBJ databases">
        <title>Three lactobacilli isolated from voided urine samples from females with type 2 diabetes.</title>
        <authorList>
            <person name="Kula A."/>
            <person name="Stegman N."/>
            <person name="Putonti C."/>
        </authorList>
    </citation>
    <scope>NUCLEOTIDE SEQUENCE [LARGE SCALE GENOMIC DNA]</scope>
    <source>
        <strain evidence="1 2">1855</strain>
    </source>
</reference>